<name>A0AAN2C9V9_UNVUL</name>
<dbReference type="EMBL" id="AP025523">
    <property type="protein sequence ID" value="BDE06446.1"/>
    <property type="molecule type" value="Genomic_DNA"/>
</dbReference>
<evidence type="ECO:0000313" key="2">
    <source>
        <dbReference type="Proteomes" id="UP001317532"/>
    </source>
</evidence>
<dbReference type="Proteomes" id="UP001317532">
    <property type="component" value="Chromosome"/>
</dbReference>
<gene>
    <name evidence="1" type="ORF">WPS_17220</name>
</gene>
<sequence length="106" mass="10891">MIVARTVHIADPLARANVVEALAGAGAPVGVIEVTRDGSAVTVRFDDAITPSDLIDDLVAIESVLVPEWTPNDLALEDAAAIAAAGLGDPDLDADRILEAHLGTRS</sequence>
<proteinExistence type="predicted"/>
<dbReference type="RefSeq" id="WP_317997403.1">
    <property type="nucleotide sequence ID" value="NZ_AP025523.1"/>
</dbReference>
<dbReference type="AlphaFoldDB" id="A0AAN2C9V9"/>
<organism evidence="1 2">
    <name type="scientific">Vulcanimicrobium alpinum</name>
    <dbReference type="NCBI Taxonomy" id="3016050"/>
    <lineage>
        <taxon>Bacteria</taxon>
        <taxon>Bacillati</taxon>
        <taxon>Vulcanimicrobiota</taxon>
        <taxon>Vulcanimicrobiia</taxon>
        <taxon>Vulcanimicrobiales</taxon>
        <taxon>Vulcanimicrobiaceae</taxon>
        <taxon>Vulcanimicrobium</taxon>
    </lineage>
</organism>
<protein>
    <submittedName>
        <fullName evidence="1">Uncharacterized protein</fullName>
    </submittedName>
</protein>
<reference evidence="1 2" key="1">
    <citation type="journal article" date="2022" name="ISME Commun">
        <title>Vulcanimicrobium alpinus gen. nov. sp. nov., the first cultivated representative of the candidate phylum 'Eremiobacterota', is a metabolically versatile aerobic anoxygenic phototroph.</title>
        <authorList>
            <person name="Yabe S."/>
            <person name="Muto K."/>
            <person name="Abe K."/>
            <person name="Yokota A."/>
            <person name="Staudigel H."/>
            <person name="Tebo B.M."/>
        </authorList>
    </citation>
    <scope>NUCLEOTIDE SEQUENCE [LARGE SCALE GENOMIC DNA]</scope>
    <source>
        <strain evidence="1 2">WC8-2</strain>
    </source>
</reference>
<evidence type="ECO:0000313" key="1">
    <source>
        <dbReference type="EMBL" id="BDE06446.1"/>
    </source>
</evidence>
<keyword evidence="2" id="KW-1185">Reference proteome</keyword>
<accession>A0AAN2C9V9</accession>
<dbReference type="KEGG" id="vab:WPS_17220"/>